<dbReference type="GO" id="GO:0016020">
    <property type="term" value="C:membrane"/>
    <property type="evidence" value="ECO:0007669"/>
    <property type="project" value="UniProtKB-SubCell"/>
</dbReference>
<dbReference type="Proteomes" id="UP000008068">
    <property type="component" value="Unassembled WGS sequence"/>
</dbReference>
<dbReference type="STRING" id="135651.G0MHB4"/>
<feature type="region of interest" description="Disordered" evidence="2">
    <location>
        <begin position="442"/>
        <end position="470"/>
    </location>
</feature>
<name>G0MHB4_CAEBE</name>
<dbReference type="InParanoid" id="G0MHB4"/>
<dbReference type="GO" id="GO:0004888">
    <property type="term" value="F:transmembrane signaling receptor activity"/>
    <property type="evidence" value="ECO:0007669"/>
    <property type="project" value="InterPro"/>
</dbReference>
<dbReference type="InterPro" id="IPR038050">
    <property type="entry name" value="Neuro_actylchol_rec"/>
</dbReference>
<dbReference type="InterPro" id="IPR036734">
    <property type="entry name" value="Neur_chan_lig-bd_sf"/>
</dbReference>
<dbReference type="SUPFAM" id="SSF63712">
    <property type="entry name" value="Nicotinic receptor ligand binding domain-like"/>
    <property type="match status" value="1"/>
</dbReference>
<feature type="transmembrane region" description="Helical" evidence="3">
    <location>
        <begin position="312"/>
        <end position="330"/>
    </location>
</feature>
<keyword evidence="5" id="KW-1185">Reference proteome</keyword>
<dbReference type="PANTHER" id="PTHR18945">
    <property type="entry name" value="NEUROTRANSMITTER GATED ION CHANNEL"/>
    <property type="match status" value="1"/>
</dbReference>
<accession>G0MHB4</accession>
<proteinExistence type="predicted"/>
<keyword evidence="3" id="KW-0472">Membrane</keyword>
<dbReference type="InterPro" id="IPR036719">
    <property type="entry name" value="Neuro-gated_channel_TM_sf"/>
</dbReference>
<evidence type="ECO:0000313" key="4">
    <source>
        <dbReference type="EMBL" id="EGT58010.1"/>
    </source>
</evidence>
<dbReference type="EMBL" id="GL379794">
    <property type="protein sequence ID" value="EGT58010.1"/>
    <property type="molecule type" value="Genomic_DNA"/>
</dbReference>
<reference evidence="5" key="1">
    <citation type="submission" date="2011-07" db="EMBL/GenBank/DDBJ databases">
        <authorList>
            <consortium name="Caenorhabditis brenneri Sequencing and Analysis Consortium"/>
            <person name="Wilson R.K."/>
        </authorList>
    </citation>
    <scope>NUCLEOTIDE SEQUENCE [LARGE SCALE GENOMIC DNA]</scope>
    <source>
        <strain evidence="5">PB2801</strain>
    </source>
</reference>
<evidence type="ECO:0000313" key="5">
    <source>
        <dbReference type="Proteomes" id="UP000008068"/>
    </source>
</evidence>
<feature type="transmembrane region" description="Helical" evidence="3">
    <location>
        <begin position="350"/>
        <end position="367"/>
    </location>
</feature>
<gene>
    <name evidence="4" type="ORF">CAEBREN_30286</name>
</gene>
<feature type="region of interest" description="Disordered" evidence="2">
    <location>
        <begin position="477"/>
        <end position="496"/>
    </location>
</feature>
<keyword evidence="3" id="KW-0812">Transmembrane</keyword>
<comment type="subcellular location">
    <subcellularLocation>
        <location evidence="1">Membrane</location>
        <topology evidence="1">Multi-pass membrane protein</topology>
    </subcellularLocation>
</comment>
<dbReference type="HOGENOM" id="CLU_516039_0_0_1"/>
<dbReference type="OrthoDB" id="5793848at2759"/>
<evidence type="ECO:0000256" key="1">
    <source>
        <dbReference type="ARBA" id="ARBA00004141"/>
    </source>
</evidence>
<feature type="compositionally biased region" description="Polar residues" evidence="2">
    <location>
        <begin position="445"/>
        <end position="458"/>
    </location>
</feature>
<dbReference type="AlphaFoldDB" id="G0MHB4"/>
<dbReference type="SUPFAM" id="SSF90112">
    <property type="entry name" value="Neurotransmitter-gated ion-channel transmembrane pore"/>
    <property type="match status" value="1"/>
</dbReference>
<sequence>MICVLNNLIELAIKQKKENLFFVEAISLAAYDLDREDPIISNQGNLMLQEDERINSLDKELMLNLARRYKGSHRLGIFILIMTETEENDQAGYINLEERTSMLTPVDDRNVNKFVDKYLDGVKYHRLKYTVVALVVWHISSVSAFTPDITNLRARLFKGYNNRVRPVKKESTITKVQVFLNIANVERISCPIVIADWVYGLNQVNLSDPYMIQEYAKPTIRLSFDPMDEDKKLHVGGWEVRNAWKKHCYWGPDGCQEQEPTSNLEYYWSLLEFGVYLKRHLKYYQVTIVAPSILITLLSLCVFWIDACQLSIGVILINLVFQAHYGWYLFQQIPPGSGSTPKIVQLYKMNMLISMLQFIFVTYSNFLEERLPKDFAFNFGFDLTELPKKIGIERLFAPKAISFDPQELLTVEPLDSFWDLGDSSGSTSIGIGNPLNDDGLGSFHGSATSSSKTPSENSVLIDMPSASDSQPVLGESIETLDAPENKSKNTNQPEEERKLRQQFDHIKRFGFLIALVAYITAFLYVYCT</sequence>
<organism evidence="5">
    <name type="scientific">Caenorhabditis brenneri</name>
    <name type="common">Nematode worm</name>
    <dbReference type="NCBI Taxonomy" id="135651"/>
    <lineage>
        <taxon>Eukaryota</taxon>
        <taxon>Metazoa</taxon>
        <taxon>Ecdysozoa</taxon>
        <taxon>Nematoda</taxon>
        <taxon>Chromadorea</taxon>
        <taxon>Rhabditida</taxon>
        <taxon>Rhabditina</taxon>
        <taxon>Rhabditomorpha</taxon>
        <taxon>Rhabditoidea</taxon>
        <taxon>Rhabditidae</taxon>
        <taxon>Peloderinae</taxon>
        <taxon>Caenorhabditis</taxon>
    </lineage>
</organism>
<dbReference type="eggNOG" id="KOG3645">
    <property type="taxonomic scope" value="Eukaryota"/>
</dbReference>
<evidence type="ECO:0000256" key="2">
    <source>
        <dbReference type="SAM" id="MobiDB-lite"/>
    </source>
</evidence>
<dbReference type="GO" id="GO:0005230">
    <property type="term" value="F:extracellular ligand-gated monoatomic ion channel activity"/>
    <property type="evidence" value="ECO:0007669"/>
    <property type="project" value="InterPro"/>
</dbReference>
<feature type="transmembrane region" description="Helical" evidence="3">
    <location>
        <begin position="283"/>
        <end position="305"/>
    </location>
</feature>
<dbReference type="Gene3D" id="1.20.58.390">
    <property type="entry name" value="Neurotransmitter-gated ion-channel transmembrane domain"/>
    <property type="match status" value="1"/>
</dbReference>
<keyword evidence="3" id="KW-1133">Transmembrane helix</keyword>
<feature type="transmembrane region" description="Helical" evidence="3">
    <location>
        <begin position="509"/>
        <end position="526"/>
    </location>
</feature>
<protein>
    <submittedName>
        <fullName evidence="4">Uncharacterized protein</fullName>
    </submittedName>
</protein>
<evidence type="ECO:0000256" key="3">
    <source>
        <dbReference type="SAM" id="Phobius"/>
    </source>
</evidence>
<dbReference type="InterPro" id="IPR006201">
    <property type="entry name" value="Neur_channel"/>
</dbReference>